<name>A0ABN5GSJ0_9RHOB</name>
<gene>
    <name evidence="1" type="ORF">PhaeoP66_03247</name>
</gene>
<reference evidence="1 2" key="1">
    <citation type="journal article" date="2017" name="Genome Biol. Evol.">
        <title>Trajectories and Drivers of Genome Evolution in Surface-Associated Marine Phaeobacter.</title>
        <authorList>
            <person name="Freese H.M."/>
            <person name="Sikorski J."/>
            <person name="Bunk B."/>
            <person name="Scheuner C."/>
            <person name="Meier-Kolthoff J.P."/>
            <person name="Sproer C."/>
            <person name="Gram L."/>
            <person name="Overmann J."/>
        </authorList>
    </citation>
    <scope>NUCLEOTIDE SEQUENCE [LARGE SCALE GENOMIC DNA]</scope>
    <source>
        <strain evidence="1 2">P66</strain>
    </source>
</reference>
<dbReference type="EMBL" id="CP010705">
    <property type="protein sequence ID" value="AUQ95989.1"/>
    <property type="molecule type" value="Genomic_DNA"/>
</dbReference>
<keyword evidence="2" id="KW-1185">Reference proteome</keyword>
<sequence length="430" mass="46769">MQAPNHAERAHATWSASSAKRNMTCTGALGLILEVTKDWPEKSSEAADWGTCAHEISEACLRDGSDAERFIGETLKGKEHSFVVDEEMADCAQEFIDYVRSESEAPNTKLWIEQRFHFDDLKPPFDAGGTGDAVIFKPALKELEVVDLKGGRGVVVEAKGNPQLRSYGLGAVLANPGLDVDTVKVTIVQPRARHKDGPIRSETFTVGELVLWTSEMLAAMHKAKQAMDERATITGELSEEAWAEKWLVPGDHCRDTFCPVAAVCPALRTKVEASIGLYFDPITEAPSIKNAPDVGDPAQVGKYLDAADMIEGWVSSLRAHGHRMAEMGQPPTNYVLVEKVGREKFVDAEAEKKALAAARKAGVEDSKILNAPKAKSPKQIREAMKKKKADVSALEGLSTTPTTGTNLVRQDGTIRPAVSAVEQHFEAIKE</sequence>
<accession>A0ABN5GSJ0</accession>
<dbReference type="Proteomes" id="UP000236536">
    <property type="component" value="Chromosome"/>
</dbReference>
<proteinExistence type="predicted"/>
<dbReference type="RefSeq" id="WP_102875002.1">
    <property type="nucleotide sequence ID" value="NZ_CP010705.1"/>
</dbReference>
<reference evidence="1 2" key="2">
    <citation type="journal article" date="2017" name="Int. J. Syst. Evol. Microbiol.">
        <title>Adaptation of Surface-Associated Bacteria to the Open Ocean: A Genomically Distinct Subpopulation of Phaeobacter gallaeciensis Colonizes Pacific Mesozooplankton.</title>
        <authorList>
            <person name="Freese H.M."/>
            <person name="Methner A."/>
            <person name="Overmann J."/>
        </authorList>
    </citation>
    <scope>NUCLEOTIDE SEQUENCE [LARGE SCALE GENOMIC DNA]</scope>
    <source>
        <strain evidence="1 2">P66</strain>
    </source>
</reference>
<protein>
    <submittedName>
        <fullName evidence="1">PD-(D/E)XK nuclease superfamily protein</fullName>
    </submittedName>
</protein>
<evidence type="ECO:0000313" key="2">
    <source>
        <dbReference type="Proteomes" id="UP000236536"/>
    </source>
</evidence>
<organism evidence="1 2">
    <name type="scientific">Phaeobacter inhibens</name>
    <dbReference type="NCBI Taxonomy" id="221822"/>
    <lineage>
        <taxon>Bacteria</taxon>
        <taxon>Pseudomonadati</taxon>
        <taxon>Pseudomonadota</taxon>
        <taxon>Alphaproteobacteria</taxon>
        <taxon>Rhodobacterales</taxon>
        <taxon>Roseobacteraceae</taxon>
        <taxon>Phaeobacter</taxon>
    </lineage>
</organism>
<dbReference type="Pfam" id="PF10926">
    <property type="entry name" value="DUF2800"/>
    <property type="match status" value="1"/>
</dbReference>
<dbReference type="InterPro" id="IPR021229">
    <property type="entry name" value="DUF2800"/>
</dbReference>
<evidence type="ECO:0000313" key="1">
    <source>
        <dbReference type="EMBL" id="AUQ95989.1"/>
    </source>
</evidence>